<proteinExistence type="inferred from homology"/>
<feature type="non-terminal residue" evidence="7">
    <location>
        <position position="1"/>
    </location>
</feature>
<comment type="similarity">
    <text evidence="5">Belongs to the class I-like SAM-binding methyltransferase superfamily. RsmB/NOP family.</text>
</comment>
<organism evidence="7 8">
    <name type="scientific">Dillenia turbinata</name>
    <dbReference type="NCBI Taxonomy" id="194707"/>
    <lineage>
        <taxon>Eukaryota</taxon>
        <taxon>Viridiplantae</taxon>
        <taxon>Streptophyta</taxon>
        <taxon>Embryophyta</taxon>
        <taxon>Tracheophyta</taxon>
        <taxon>Spermatophyta</taxon>
        <taxon>Magnoliopsida</taxon>
        <taxon>eudicotyledons</taxon>
        <taxon>Gunneridae</taxon>
        <taxon>Pentapetalae</taxon>
        <taxon>Dilleniales</taxon>
        <taxon>Dilleniaceae</taxon>
        <taxon>Dillenia</taxon>
    </lineage>
</organism>
<dbReference type="GO" id="GO:0070475">
    <property type="term" value="P:rRNA base methylation"/>
    <property type="evidence" value="ECO:0007669"/>
    <property type="project" value="TreeGrafter"/>
</dbReference>
<dbReference type="Gene3D" id="3.30.70.1170">
    <property type="entry name" value="Sun protein, domain 3"/>
    <property type="match status" value="1"/>
</dbReference>
<dbReference type="EMBL" id="JBAMMX010000014">
    <property type="protein sequence ID" value="KAK6927252.1"/>
    <property type="molecule type" value="Genomic_DNA"/>
</dbReference>
<dbReference type="Proteomes" id="UP001370490">
    <property type="component" value="Unassembled WGS sequence"/>
</dbReference>
<name>A0AAN8VGZ4_9MAGN</name>
<accession>A0AAN8VGZ4</accession>
<feature type="domain" description="SAM-dependent MTase RsmB/NOP-type" evidence="6">
    <location>
        <begin position="149"/>
        <end position="285"/>
    </location>
</feature>
<dbReference type="PANTHER" id="PTHR22807">
    <property type="entry name" value="NOP2 YEAST -RELATED NOL1/NOP2/FMU SUN DOMAIN-CONTAINING"/>
    <property type="match status" value="1"/>
</dbReference>
<evidence type="ECO:0000256" key="3">
    <source>
        <dbReference type="ARBA" id="ARBA00022691"/>
    </source>
</evidence>
<feature type="non-terminal residue" evidence="7">
    <location>
        <position position="285"/>
    </location>
</feature>
<dbReference type="PANTHER" id="PTHR22807:SF4">
    <property type="entry name" value="28S RRNA (CYTOSINE-C(5))-METHYLTRANSFERASE"/>
    <property type="match status" value="1"/>
</dbReference>
<comment type="caution">
    <text evidence="5">Lacks conserved residue(s) required for the propagation of feature annotation.</text>
</comment>
<comment type="caution">
    <text evidence="7">The sequence shown here is derived from an EMBL/GenBank/DDBJ whole genome shotgun (WGS) entry which is preliminary data.</text>
</comment>
<dbReference type="InterPro" id="IPR049560">
    <property type="entry name" value="MeTrfase_RsmB-F_NOP2_cat"/>
</dbReference>
<dbReference type="InterPro" id="IPR023267">
    <property type="entry name" value="RCMT"/>
</dbReference>
<dbReference type="GO" id="GO:0003723">
    <property type="term" value="F:RNA binding"/>
    <property type="evidence" value="ECO:0007669"/>
    <property type="project" value="UniProtKB-UniRule"/>
</dbReference>
<dbReference type="Gene3D" id="3.40.50.150">
    <property type="entry name" value="Vaccinia Virus protein VP39"/>
    <property type="match status" value="1"/>
</dbReference>
<dbReference type="Pfam" id="PF21148">
    <property type="entry name" value="NSUN5_fdxn-like"/>
    <property type="match status" value="1"/>
</dbReference>
<dbReference type="GO" id="GO:0008173">
    <property type="term" value="F:RNA methyltransferase activity"/>
    <property type="evidence" value="ECO:0007669"/>
    <property type="project" value="InterPro"/>
</dbReference>
<keyword evidence="8" id="KW-1185">Reference proteome</keyword>
<evidence type="ECO:0000256" key="5">
    <source>
        <dbReference type="PROSITE-ProRule" id="PRU01023"/>
    </source>
</evidence>
<dbReference type="InterPro" id="IPR029063">
    <property type="entry name" value="SAM-dependent_MTases_sf"/>
</dbReference>
<evidence type="ECO:0000313" key="7">
    <source>
        <dbReference type="EMBL" id="KAK6927252.1"/>
    </source>
</evidence>
<dbReference type="AlphaFoldDB" id="A0AAN8VGZ4"/>
<evidence type="ECO:0000256" key="4">
    <source>
        <dbReference type="ARBA" id="ARBA00022884"/>
    </source>
</evidence>
<dbReference type="PROSITE" id="PS51686">
    <property type="entry name" value="SAM_MT_RSMB_NOP"/>
    <property type="match status" value="1"/>
</dbReference>
<reference evidence="7 8" key="1">
    <citation type="submission" date="2023-12" db="EMBL/GenBank/DDBJ databases">
        <title>A high-quality genome assembly for Dillenia turbinata (Dilleniales).</title>
        <authorList>
            <person name="Chanderbali A."/>
        </authorList>
    </citation>
    <scope>NUCLEOTIDE SEQUENCE [LARGE SCALE GENOMIC DNA]</scope>
    <source>
        <strain evidence="7">LSX21</strain>
        <tissue evidence="7">Leaf</tissue>
    </source>
</reference>
<dbReference type="Pfam" id="PF01189">
    <property type="entry name" value="Methyltr_RsmB-F"/>
    <property type="match status" value="1"/>
</dbReference>
<dbReference type="SUPFAM" id="SSF53335">
    <property type="entry name" value="S-adenosyl-L-methionine-dependent methyltransferases"/>
    <property type="match status" value="1"/>
</dbReference>
<keyword evidence="2 5" id="KW-0808">Transferase</keyword>
<evidence type="ECO:0000256" key="2">
    <source>
        <dbReference type="ARBA" id="ARBA00022679"/>
    </source>
</evidence>
<dbReference type="InterPro" id="IPR001678">
    <property type="entry name" value="MeTrfase_RsmB-F_NOP2_dom"/>
</dbReference>
<gene>
    <name evidence="7" type="ORF">RJ641_005843</name>
</gene>
<protein>
    <submittedName>
        <fullName evidence="7">SAM-dependent methyltransferase RsmB/NOP2-type</fullName>
    </submittedName>
</protein>
<sequence>GAIKGFSKYFKISYSIDGRSRRREGWWSASEKRRAISLLRAERGGEGFANRSTRKEMRAAERLVPSTLSSIALPFVTRRPLSHLCQTLKYLPVIKDWQEELMYIITYDILFSQVISLPGAAEETCFFTEKCSSNSSIADFGEEKSEKSRRLGRTSSNSRYLRVNTFKLDVKSAIQELGKQYTVQKDDLLPDLFVLPPGIDMHNHPLVTSGSVFLQGKLSSMVAAALSPEPGWEVLDACSAPENKTVHLAAFMRGKGKVIACELNNKERVKCLQNTIKLSGATSIL</sequence>
<keyword evidence="1 5" id="KW-0489">Methyltransferase</keyword>
<keyword evidence="4 5" id="KW-0694">RNA-binding</keyword>
<keyword evidence="3 5" id="KW-0949">S-adenosyl-L-methionine</keyword>
<evidence type="ECO:0000256" key="1">
    <source>
        <dbReference type="ARBA" id="ARBA00022603"/>
    </source>
</evidence>
<evidence type="ECO:0000313" key="8">
    <source>
        <dbReference type="Proteomes" id="UP001370490"/>
    </source>
</evidence>
<dbReference type="GO" id="GO:0005730">
    <property type="term" value="C:nucleolus"/>
    <property type="evidence" value="ECO:0007669"/>
    <property type="project" value="TreeGrafter"/>
</dbReference>
<dbReference type="InterPro" id="IPR049561">
    <property type="entry name" value="NSUN5_7_fdxn-like"/>
</dbReference>
<evidence type="ECO:0000259" key="6">
    <source>
        <dbReference type="PROSITE" id="PS51686"/>
    </source>
</evidence>